<comment type="caution">
    <text evidence="2">The sequence shown here is derived from an EMBL/GenBank/DDBJ whole genome shotgun (WGS) entry which is preliminary data.</text>
</comment>
<proteinExistence type="inferred from homology"/>
<evidence type="ECO:0000313" key="2">
    <source>
        <dbReference type="EMBL" id="PIK47520.1"/>
    </source>
</evidence>
<gene>
    <name evidence="2" type="ORF">BSL78_15608</name>
</gene>
<dbReference type="AlphaFoldDB" id="A0A2G8KHS2"/>
<organism evidence="2 3">
    <name type="scientific">Stichopus japonicus</name>
    <name type="common">Sea cucumber</name>
    <dbReference type="NCBI Taxonomy" id="307972"/>
    <lineage>
        <taxon>Eukaryota</taxon>
        <taxon>Metazoa</taxon>
        <taxon>Echinodermata</taxon>
        <taxon>Eleutherozoa</taxon>
        <taxon>Echinozoa</taxon>
        <taxon>Holothuroidea</taxon>
        <taxon>Aspidochirotacea</taxon>
        <taxon>Aspidochirotida</taxon>
        <taxon>Stichopodidae</taxon>
        <taxon>Apostichopus</taxon>
    </lineage>
</organism>
<dbReference type="Proteomes" id="UP000230750">
    <property type="component" value="Unassembled WGS sequence"/>
</dbReference>
<dbReference type="STRING" id="307972.A0A2G8KHS2"/>
<keyword evidence="3" id="KW-1185">Reference proteome</keyword>
<protein>
    <submittedName>
        <fullName evidence="2">Putative pre-mRNA-splicing factor CWC25-like isoform X1</fullName>
    </submittedName>
</protein>
<evidence type="ECO:0000256" key="1">
    <source>
        <dbReference type="ARBA" id="ARBA00006695"/>
    </source>
</evidence>
<evidence type="ECO:0000313" key="3">
    <source>
        <dbReference type="Proteomes" id="UP000230750"/>
    </source>
</evidence>
<dbReference type="PANTHER" id="PTHR16196:SF0">
    <property type="entry name" value="PRE-MRNA-SPLICING FACTOR CWC25 HOMOLOG"/>
    <property type="match status" value="1"/>
</dbReference>
<accession>A0A2G8KHS2</accession>
<comment type="similarity">
    <text evidence="1">Belongs to the CWC25 family.</text>
</comment>
<dbReference type="GO" id="GO:0005684">
    <property type="term" value="C:U2-type spliceosomal complex"/>
    <property type="evidence" value="ECO:0007669"/>
    <property type="project" value="TreeGrafter"/>
</dbReference>
<dbReference type="InterPro" id="IPR051376">
    <property type="entry name" value="CWC25_splicing_factor"/>
</dbReference>
<sequence>MMNNAVWRDEQRKSRVEQYKIEAAKEDEMERKKSRKADFFNPLKVSSQSTVEDRIKRNIHNIQRTKADLDKNFAKR</sequence>
<dbReference type="GO" id="GO:0000398">
    <property type="term" value="P:mRNA splicing, via spliceosome"/>
    <property type="evidence" value="ECO:0007669"/>
    <property type="project" value="TreeGrafter"/>
</dbReference>
<reference evidence="2 3" key="1">
    <citation type="journal article" date="2017" name="PLoS Biol.">
        <title>The sea cucumber genome provides insights into morphological evolution and visceral regeneration.</title>
        <authorList>
            <person name="Zhang X."/>
            <person name="Sun L."/>
            <person name="Yuan J."/>
            <person name="Sun Y."/>
            <person name="Gao Y."/>
            <person name="Zhang L."/>
            <person name="Li S."/>
            <person name="Dai H."/>
            <person name="Hamel J.F."/>
            <person name="Liu C."/>
            <person name="Yu Y."/>
            <person name="Liu S."/>
            <person name="Lin W."/>
            <person name="Guo K."/>
            <person name="Jin S."/>
            <person name="Xu P."/>
            <person name="Storey K.B."/>
            <person name="Huan P."/>
            <person name="Zhang T."/>
            <person name="Zhou Y."/>
            <person name="Zhang J."/>
            <person name="Lin C."/>
            <person name="Li X."/>
            <person name="Xing L."/>
            <person name="Huo D."/>
            <person name="Sun M."/>
            <person name="Wang L."/>
            <person name="Mercier A."/>
            <person name="Li F."/>
            <person name="Yang H."/>
            <person name="Xiang J."/>
        </authorList>
    </citation>
    <scope>NUCLEOTIDE SEQUENCE [LARGE SCALE GENOMIC DNA]</scope>
    <source>
        <strain evidence="2">Shaxun</strain>
        <tissue evidence="2">Muscle</tissue>
    </source>
</reference>
<name>A0A2G8KHS2_STIJA</name>
<dbReference type="EMBL" id="MRZV01000576">
    <property type="protein sequence ID" value="PIK47520.1"/>
    <property type="molecule type" value="Genomic_DNA"/>
</dbReference>
<dbReference type="PANTHER" id="PTHR16196">
    <property type="entry name" value="CELL CYCLE CONTROL PROTEIN CWF25"/>
    <property type="match status" value="1"/>
</dbReference>
<dbReference type="OrthoDB" id="21123at2759"/>